<dbReference type="InterPro" id="IPR005493">
    <property type="entry name" value="RraA/RraA-like"/>
</dbReference>
<dbReference type="GO" id="GO:0008168">
    <property type="term" value="F:methyltransferase activity"/>
    <property type="evidence" value="ECO:0007669"/>
    <property type="project" value="UniProtKB-KW"/>
</dbReference>
<evidence type="ECO:0000256" key="4">
    <source>
        <dbReference type="ARBA" id="ARBA00011233"/>
    </source>
</evidence>
<dbReference type="GO" id="GO:0032259">
    <property type="term" value="P:methylation"/>
    <property type="evidence" value="ECO:0007669"/>
    <property type="project" value="UniProtKB-KW"/>
</dbReference>
<organism evidence="14">
    <name type="scientific">uncultured Propionibacteriaceae bacterium</name>
    <dbReference type="NCBI Taxonomy" id="257457"/>
    <lineage>
        <taxon>Bacteria</taxon>
        <taxon>Bacillati</taxon>
        <taxon>Actinomycetota</taxon>
        <taxon>Actinomycetes</taxon>
        <taxon>Propionibacteriales</taxon>
        <taxon>Propionibacteriaceae</taxon>
        <taxon>environmental samples</taxon>
    </lineage>
</organism>
<evidence type="ECO:0000256" key="7">
    <source>
        <dbReference type="ARBA" id="ARBA00016549"/>
    </source>
</evidence>
<dbReference type="CDD" id="cd16841">
    <property type="entry name" value="RraA_family"/>
    <property type="match status" value="1"/>
</dbReference>
<dbReference type="Gene3D" id="3.50.30.40">
    <property type="entry name" value="Ribonuclease E inhibitor RraA/RraA-like"/>
    <property type="match status" value="1"/>
</dbReference>
<dbReference type="EMBL" id="CADCUO010000090">
    <property type="protein sequence ID" value="CAA9390927.1"/>
    <property type="molecule type" value="Genomic_DNA"/>
</dbReference>
<comment type="cofactor">
    <cofactor evidence="13">
        <name>Mg(2+)</name>
        <dbReference type="ChEBI" id="CHEBI:18420"/>
    </cofactor>
</comment>
<dbReference type="Pfam" id="PF03737">
    <property type="entry name" value="RraA-like"/>
    <property type="match status" value="1"/>
</dbReference>
<feature type="binding site" evidence="13">
    <location>
        <position position="50"/>
    </location>
    <ligand>
        <name>substrate</name>
    </ligand>
</feature>
<evidence type="ECO:0000313" key="14">
    <source>
        <dbReference type="EMBL" id="CAA9390927.1"/>
    </source>
</evidence>
<dbReference type="AlphaFoldDB" id="A0A6J4NNC3"/>
<keyword evidence="13" id="KW-0460">Magnesium</keyword>
<evidence type="ECO:0000256" key="10">
    <source>
        <dbReference type="ARBA" id="ARBA00030169"/>
    </source>
</evidence>
<sequence length="163" mass="16962">MSMFAGLQQSGPGDVLVVAGNSEHAVAGELFATEALRRGVAGIVIDGLCRDSRTLAGLDLPVYARGVAPTACPARSLPVVQVPIRIGAVEVQPGDLVLGDDDGLVVATENELQAVLDVAEVIQRREEALRAAIAAGSSLFDSTNYDEHVAALRAGRDSKLTFL</sequence>
<comment type="catalytic activity">
    <reaction evidence="12">
        <text>oxaloacetate + H(+) = pyruvate + CO2</text>
        <dbReference type="Rhea" id="RHEA:15641"/>
        <dbReference type="ChEBI" id="CHEBI:15361"/>
        <dbReference type="ChEBI" id="CHEBI:15378"/>
        <dbReference type="ChEBI" id="CHEBI:16452"/>
        <dbReference type="ChEBI" id="CHEBI:16526"/>
        <dbReference type="EC" id="4.1.1.112"/>
    </reaction>
</comment>
<keyword evidence="13" id="KW-0479">Metal-binding</keyword>
<dbReference type="GO" id="GO:0008948">
    <property type="term" value="F:oxaloacetate decarboxylase activity"/>
    <property type="evidence" value="ECO:0007669"/>
    <property type="project" value="UniProtKB-EC"/>
</dbReference>
<gene>
    <name evidence="14" type="ORF">AVDCRST_MAG75-1562</name>
</gene>
<evidence type="ECO:0000256" key="6">
    <source>
        <dbReference type="ARBA" id="ARBA00012947"/>
    </source>
</evidence>
<evidence type="ECO:0000256" key="1">
    <source>
        <dbReference type="ARBA" id="ARBA00001342"/>
    </source>
</evidence>
<accession>A0A6J4NNC3</accession>
<feature type="binding site" evidence="13">
    <location>
        <position position="51"/>
    </location>
    <ligand>
        <name>Mg(2+)</name>
        <dbReference type="ChEBI" id="CHEBI:18420"/>
    </ligand>
</feature>
<evidence type="ECO:0000256" key="3">
    <source>
        <dbReference type="ARBA" id="ARBA00008621"/>
    </source>
</evidence>
<comment type="subunit">
    <text evidence="4">Homotrimer.</text>
</comment>
<dbReference type="EC" id="4.1.1.112" evidence="6"/>
<dbReference type="PANTHER" id="PTHR33254:SF4">
    <property type="entry name" value="4-HYDROXY-4-METHYL-2-OXOGLUTARATE ALDOLASE 3-RELATED"/>
    <property type="match status" value="1"/>
</dbReference>
<reference evidence="14" key="1">
    <citation type="submission" date="2020-02" db="EMBL/GenBank/DDBJ databases">
        <authorList>
            <person name="Meier V. D."/>
        </authorList>
    </citation>
    <scope>NUCLEOTIDE SEQUENCE</scope>
    <source>
        <strain evidence="14">AVDCRST_MAG75</strain>
    </source>
</reference>
<keyword evidence="14" id="KW-0808">Transferase</keyword>
<evidence type="ECO:0000256" key="2">
    <source>
        <dbReference type="ARBA" id="ARBA00001968"/>
    </source>
</evidence>
<dbReference type="SUPFAM" id="SSF89562">
    <property type="entry name" value="RraA-like"/>
    <property type="match status" value="1"/>
</dbReference>
<name>A0A6J4NNC3_9ACTN</name>
<keyword evidence="14" id="KW-0489">Methyltransferase</keyword>
<proteinExistence type="inferred from homology"/>
<comment type="catalytic activity">
    <reaction evidence="1">
        <text>4-hydroxy-4-methyl-2-oxoglutarate = 2 pyruvate</text>
        <dbReference type="Rhea" id="RHEA:22748"/>
        <dbReference type="ChEBI" id="CHEBI:15361"/>
        <dbReference type="ChEBI" id="CHEBI:58276"/>
        <dbReference type="EC" id="4.1.3.17"/>
    </reaction>
</comment>
<evidence type="ECO:0000256" key="8">
    <source>
        <dbReference type="ARBA" id="ARBA00025046"/>
    </source>
</evidence>
<dbReference type="PANTHER" id="PTHR33254">
    <property type="entry name" value="4-HYDROXY-4-METHYL-2-OXOGLUTARATE ALDOLASE 3-RELATED"/>
    <property type="match status" value="1"/>
</dbReference>
<evidence type="ECO:0000256" key="12">
    <source>
        <dbReference type="ARBA" id="ARBA00047973"/>
    </source>
</evidence>
<evidence type="ECO:0000256" key="9">
    <source>
        <dbReference type="ARBA" id="ARBA00029596"/>
    </source>
</evidence>
<dbReference type="GO" id="GO:0046872">
    <property type="term" value="F:metal ion binding"/>
    <property type="evidence" value="ECO:0007669"/>
    <property type="project" value="UniProtKB-KW"/>
</dbReference>
<comment type="function">
    <text evidence="8">Catalyzes the aldol cleavage of 4-hydroxy-4-methyl-2-oxoglutarate (HMG) into 2 molecules of pyruvate. Also contains a secondary oxaloacetate (OAA) decarboxylase activity due to the common pyruvate enolate transition state formed following C-C bond cleavage in the retro-aldol and decarboxylation reactions.</text>
</comment>
<evidence type="ECO:0000256" key="13">
    <source>
        <dbReference type="PIRSR" id="PIRSR605493-1"/>
    </source>
</evidence>
<dbReference type="EC" id="4.1.3.17" evidence="5"/>
<protein>
    <recommendedName>
        <fullName evidence="7">Putative 4-hydroxy-4-methyl-2-oxoglutarate aldolase</fullName>
        <ecNumber evidence="6">4.1.1.112</ecNumber>
        <ecNumber evidence="5">4.1.3.17</ecNumber>
    </recommendedName>
    <alternativeName>
        <fullName evidence="11">Oxaloacetate decarboxylase</fullName>
    </alternativeName>
    <alternativeName>
        <fullName evidence="9">Regulator of ribonuclease activity homolog</fullName>
    </alternativeName>
    <alternativeName>
        <fullName evidence="10">RraA-like protein</fullName>
    </alternativeName>
</protein>
<dbReference type="GO" id="GO:0047443">
    <property type="term" value="F:4-hydroxy-4-methyl-2-oxoglutarate aldolase activity"/>
    <property type="evidence" value="ECO:0007669"/>
    <property type="project" value="UniProtKB-EC"/>
</dbReference>
<evidence type="ECO:0000256" key="5">
    <source>
        <dbReference type="ARBA" id="ARBA00012213"/>
    </source>
</evidence>
<evidence type="ECO:0000256" key="11">
    <source>
        <dbReference type="ARBA" id="ARBA00032305"/>
    </source>
</evidence>
<comment type="similarity">
    <text evidence="3">Belongs to the class II aldolase/RraA-like family.</text>
</comment>
<comment type="cofactor">
    <cofactor evidence="2">
        <name>a divalent metal cation</name>
        <dbReference type="ChEBI" id="CHEBI:60240"/>
    </cofactor>
</comment>
<dbReference type="InterPro" id="IPR036704">
    <property type="entry name" value="RraA/RraA-like_sf"/>
</dbReference>